<sequence length="101" mass="11237">MGQNKLMTGVALGALAGAILTMFDKTTREQTGECLKNMGTQTKGYISNPTQAIHDFRSQYERATNTLNQRTNDIVSFLDQMEGYLDKVEEQAEGDQDKLEA</sequence>
<dbReference type="STRING" id="1385514.N782_14080"/>
<proteinExistence type="predicted"/>
<keyword evidence="2" id="KW-1185">Reference proteome</keyword>
<dbReference type="eggNOG" id="ENOG5032UA3">
    <property type="taxonomic scope" value="Bacteria"/>
</dbReference>
<accession>A0A0A2TCC7</accession>
<gene>
    <name evidence="1" type="ORF">N782_14080</name>
</gene>
<dbReference type="OrthoDB" id="2353585at2"/>
<protein>
    <recommendedName>
        <fullName evidence="3">Gas vesicle protein</fullName>
    </recommendedName>
</protein>
<dbReference type="EMBL" id="AVBF01000038">
    <property type="protein sequence ID" value="KGP72078.1"/>
    <property type="molecule type" value="Genomic_DNA"/>
</dbReference>
<dbReference type="AlphaFoldDB" id="A0A0A2TCC7"/>
<dbReference type="RefSeq" id="WP_052111339.1">
    <property type="nucleotide sequence ID" value="NZ_AVBF01000038.1"/>
</dbReference>
<comment type="caution">
    <text evidence="1">The sequence shown here is derived from an EMBL/GenBank/DDBJ whole genome shotgun (WGS) entry which is preliminary data.</text>
</comment>
<evidence type="ECO:0000313" key="1">
    <source>
        <dbReference type="EMBL" id="KGP72078.1"/>
    </source>
</evidence>
<dbReference type="Proteomes" id="UP000030147">
    <property type="component" value="Unassembled WGS sequence"/>
</dbReference>
<reference evidence="1 2" key="1">
    <citation type="journal article" date="2015" name="Stand. Genomic Sci.">
        <title>High quality draft genome sequence of the moderately halophilic bacterium Pontibacillus yanchengensis Y32(T) and comparison among Pontibacillus genomes.</title>
        <authorList>
            <person name="Huang J."/>
            <person name="Qiao Z.X."/>
            <person name="Tang J.W."/>
            <person name="Wang G."/>
        </authorList>
    </citation>
    <scope>NUCLEOTIDE SEQUENCE [LARGE SCALE GENOMIC DNA]</scope>
    <source>
        <strain evidence="1 2">Y32</strain>
    </source>
</reference>
<evidence type="ECO:0008006" key="3">
    <source>
        <dbReference type="Google" id="ProtNLM"/>
    </source>
</evidence>
<evidence type="ECO:0000313" key="2">
    <source>
        <dbReference type="Proteomes" id="UP000030147"/>
    </source>
</evidence>
<organism evidence="1 2">
    <name type="scientific">Pontibacillus yanchengensis Y32</name>
    <dbReference type="NCBI Taxonomy" id="1385514"/>
    <lineage>
        <taxon>Bacteria</taxon>
        <taxon>Bacillati</taxon>
        <taxon>Bacillota</taxon>
        <taxon>Bacilli</taxon>
        <taxon>Bacillales</taxon>
        <taxon>Bacillaceae</taxon>
        <taxon>Pontibacillus</taxon>
    </lineage>
</organism>
<name>A0A0A2TCC7_9BACI</name>